<dbReference type="PANTHER" id="PTHR45947:SF3">
    <property type="entry name" value="SULFOQUINOVOSYL TRANSFERASE SQD2"/>
    <property type="match status" value="1"/>
</dbReference>
<organism evidence="3 4">
    <name type="scientific">Reichenbachiella ulvae</name>
    <dbReference type="NCBI Taxonomy" id="2980104"/>
    <lineage>
        <taxon>Bacteria</taxon>
        <taxon>Pseudomonadati</taxon>
        <taxon>Bacteroidota</taxon>
        <taxon>Cytophagia</taxon>
        <taxon>Cytophagales</taxon>
        <taxon>Reichenbachiellaceae</taxon>
        <taxon>Reichenbachiella</taxon>
    </lineage>
</organism>
<dbReference type="InterPro" id="IPR028098">
    <property type="entry name" value="Glyco_trans_4-like_N"/>
</dbReference>
<dbReference type="EC" id="2.4.-.-" evidence="3"/>
<evidence type="ECO:0000259" key="1">
    <source>
        <dbReference type="Pfam" id="PF00534"/>
    </source>
</evidence>
<keyword evidence="4" id="KW-1185">Reference proteome</keyword>
<feature type="domain" description="Glycosyl transferase family 1" evidence="1">
    <location>
        <begin position="212"/>
        <end position="368"/>
    </location>
</feature>
<comment type="caution">
    <text evidence="3">The sequence shown here is derived from an EMBL/GenBank/DDBJ whole genome shotgun (WGS) entry which is preliminary data.</text>
</comment>
<dbReference type="PANTHER" id="PTHR45947">
    <property type="entry name" value="SULFOQUINOVOSYL TRANSFERASE SQD2"/>
    <property type="match status" value="1"/>
</dbReference>
<dbReference type="SUPFAM" id="SSF53756">
    <property type="entry name" value="UDP-Glycosyltransferase/glycogen phosphorylase"/>
    <property type="match status" value="1"/>
</dbReference>
<dbReference type="EMBL" id="JAOYOD010000001">
    <property type="protein sequence ID" value="MCV9386824.1"/>
    <property type="molecule type" value="Genomic_DNA"/>
</dbReference>
<keyword evidence="3" id="KW-0808">Transferase</keyword>
<feature type="domain" description="Glycosyltransferase subfamily 4-like N-terminal" evidence="2">
    <location>
        <begin position="16"/>
        <end position="191"/>
    </location>
</feature>
<accession>A0ABT3CTG7</accession>
<dbReference type="Pfam" id="PF00534">
    <property type="entry name" value="Glycos_transf_1"/>
    <property type="match status" value="1"/>
</dbReference>
<proteinExistence type="predicted"/>
<protein>
    <submittedName>
        <fullName evidence="3">Glycosyltransferase</fullName>
        <ecNumber evidence="3">2.4.-.-</ecNumber>
    </submittedName>
</protein>
<evidence type="ECO:0000259" key="2">
    <source>
        <dbReference type="Pfam" id="PF13439"/>
    </source>
</evidence>
<reference evidence="3 4" key="1">
    <citation type="submission" date="2022-10" db="EMBL/GenBank/DDBJ databases">
        <title>Comparative genomics and taxonomic characterization of three novel marine species of genus Reichenbachiella exhibiting antioxidant and polysaccharide degradation activities.</title>
        <authorList>
            <person name="Muhammad N."/>
            <person name="Lee Y.-J."/>
            <person name="Ko J."/>
            <person name="Kim S.-G."/>
        </authorList>
    </citation>
    <scope>NUCLEOTIDE SEQUENCE [LARGE SCALE GENOMIC DNA]</scope>
    <source>
        <strain evidence="3 4">ABR2-5</strain>
    </source>
</reference>
<sequence>MFTLLDCNNFWSPSGGGVRRYHLEKMEYFKDRSDVKYVFIMHDDRTYTEQIGPCAFIEHLEVPKVLGNWEYRYLLKASKIAPLIVKHNPDVIEVGSPYFMPGIVNSVVNKYALKAKVFGFWHADFPVTYVKRFLKGAPFSLSVKGEKVAWAYARKNYNRMAGVVASSQIIIDRMIKNGIKNTHFVPLGVNENLFNPNKRNVNLVSELKAGTDERLIMFFPHRFCKEKGLHILLKAYPILCEKLSVEPALILAGMGPDQDSVEQMAEQFEHVHFKGFIKSKEEMAEYYASADLGFALSAWETFGLSLVESLSAGLPLVAASDGAAKEHIDRSGAGIVLDQVNVEELVNAIIAFNNDSNRDGLKMKARDYAKELSWENCFDKQLAVYQSTSDSIV</sequence>
<dbReference type="InterPro" id="IPR001296">
    <property type="entry name" value="Glyco_trans_1"/>
</dbReference>
<evidence type="ECO:0000313" key="3">
    <source>
        <dbReference type="EMBL" id="MCV9386824.1"/>
    </source>
</evidence>
<dbReference type="Gene3D" id="3.40.50.2000">
    <property type="entry name" value="Glycogen Phosphorylase B"/>
    <property type="match status" value="2"/>
</dbReference>
<dbReference type="RefSeq" id="WP_264137657.1">
    <property type="nucleotide sequence ID" value="NZ_JAOYOD010000001.1"/>
</dbReference>
<dbReference type="Pfam" id="PF13439">
    <property type="entry name" value="Glyco_transf_4"/>
    <property type="match status" value="1"/>
</dbReference>
<name>A0ABT3CTG7_9BACT</name>
<dbReference type="GO" id="GO:0016757">
    <property type="term" value="F:glycosyltransferase activity"/>
    <property type="evidence" value="ECO:0007669"/>
    <property type="project" value="UniProtKB-KW"/>
</dbReference>
<evidence type="ECO:0000313" key="4">
    <source>
        <dbReference type="Proteomes" id="UP001300692"/>
    </source>
</evidence>
<dbReference type="InterPro" id="IPR050194">
    <property type="entry name" value="Glycosyltransferase_grp1"/>
</dbReference>
<gene>
    <name evidence="3" type="ORF">N7U62_09135</name>
</gene>
<keyword evidence="3" id="KW-0328">Glycosyltransferase</keyword>
<dbReference type="Proteomes" id="UP001300692">
    <property type="component" value="Unassembled WGS sequence"/>
</dbReference>